<reference evidence="9" key="1">
    <citation type="journal article" date="2021" name="PeerJ">
        <title>Extensive microbial diversity within the chicken gut microbiome revealed by metagenomics and culture.</title>
        <authorList>
            <person name="Gilroy R."/>
            <person name="Ravi A."/>
            <person name="Getino M."/>
            <person name="Pursley I."/>
            <person name="Horton D.L."/>
            <person name="Alikhan N.F."/>
            <person name="Baker D."/>
            <person name="Gharbi K."/>
            <person name="Hall N."/>
            <person name="Watson M."/>
            <person name="Adriaenssens E.M."/>
            <person name="Foster-Nyarko E."/>
            <person name="Jarju S."/>
            <person name="Secka A."/>
            <person name="Antonio M."/>
            <person name="Oren A."/>
            <person name="Chaudhuri R.R."/>
            <person name="La Ragione R."/>
            <person name="Hildebrand F."/>
            <person name="Pallen M.J."/>
        </authorList>
    </citation>
    <scope>NUCLEOTIDE SEQUENCE</scope>
    <source>
        <strain evidence="9">CHK171-7178</strain>
    </source>
</reference>
<dbReference type="InterPro" id="IPR053925">
    <property type="entry name" value="RecX_HTH_3rd"/>
</dbReference>
<evidence type="ECO:0000256" key="3">
    <source>
        <dbReference type="ARBA" id="ARBA00018111"/>
    </source>
</evidence>
<gene>
    <name evidence="5 9" type="primary">recX</name>
    <name evidence="9" type="ORF">K8V56_20380</name>
</gene>
<evidence type="ECO:0000256" key="1">
    <source>
        <dbReference type="ARBA" id="ARBA00004496"/>
    </source>
</evidence>
<dbReference type="Pfam" id="PF02631">
    <property type="entry name" value="RecX_HTH2"/>
    <property type="match status" value="1"/>
</dbReference>
<dbReference type="PANTHER" id="PTHR33602:SF1">
    <property type="entry name" value="REGULATORY PROTEIN RECX FAMILY PROTEIN"/>
    <property type="match status" value="1"/>
</dbReference>
<comment type="caution">
    <text evidence="9">The sequence shown here is derived from an EMBL/GenBank/DDBJ whole genome shotgun (WGS) entry which is preliminary data.</text>
</comment>
<proteinExistence type="inferred from homology"/>
<dbReference type="NCBIfam" id="NF010733">
    <property type="entry name" value="PRK14135.1"/>
    <property type="match status" value="1"/>
</dbReference>
<dbReference type="Pfam" id="PF21982">
    <property type="entry name" value="RecX_HTH1"/>
    <property type="match status" value="1"/>
</dbReference>
<feature type="domain" description="RecX second three-helical" evidence="6">
    <location>
        <begin position="108"/>
        <end position="144"/>
    </location>
</feature>
<feature type="domain" description="RecX first three-helical" evidence="8">
    <location>
        <begin position="62"/>
        <end position="101"/>
    </location>
</feature>
<dbReference type="InterPro" id="IPR053924">
    <property type="entry name" value="RecX_HTH_2nd"/>
</dbReference>
<dbReference type="Pfam" id="PF21981">
    <property type="entry name" value="RecX_HTH3"/>
    <property type="match status" value="2"/>
</dbReference>
<dbReference type="AlphaFoldDB" id="A0A921G3X6"/>
<sequence>MPVITKITQQKKDIERYNIFLDEKYAFSVHESVLVKFGLSKGMSLEDWSIDEMVYEDEIRKAFNRALHYLGFRMRSEFEVKKKLLELGYGEAIVLEALVKLKNLGFLNDETYSEALLQTRKNSSSKGPKAIQQEMQKKGVGKELQLKVLESYSEDEQLEIATKLAEKTAHANRSAVPAQLKQKIQNALLRKGYSFELIKQALANVNFDREEDEWTVITDSIGEKAWRRFSPKLSGRDLRDKVKQAMYQKGIPFDRINQFIDKKENEEDGE</sequence>
<evidence type="ECO:0000256" key="2">
    <source>
        <dbReference type="ARBA" id="ARBA00009695"/>
    </source>
</evidence>
<accession>A0A921G3X6</accession>
<feature type="domain" description="RecX third three-helical" evidence="7">
    <location>
        <begin position="155"/>
        <end position="202"/>
    </location>
</feature>
<comment type="similarity">
    <text evidence="2 5">Belongs to the RecX family.</text>
</comment>
<dbReference type="InterPro" id="IPR003783">
    <property type="entry name" value="Regulatory_RecX"/>
</dbReference>
<dbReference type="GO" id="GO:0006282">
    <property type="term" value="P:regulation of DNA repair"/>
    <property type="evidence" value="ECO:0007669"/>
    <property type="project" value="UniProtKB-UniRule"/>
</dbReference>
<feature type="domain" description="RecX third three-helical" evidence="7">
    <location>
        <begin position="221"/>
        <end position="260"/>
    </location>
</feature>
<evidence type="ECO:0000259" key="8">
    <source>
        <dbReference type="Pfam" id="PF21982"/>
    </source>
</evidence>
<dbReference type="InterPro" id="IPR036388">
    <property type="entry name" value="WH-like_DNA-bd_sf"/>
</dbReference>
<organism evidence="9 10">
    <name type="scientific">Sporosarcina psychrophila</name>
    <name type="common">Bacillus psychrophilus</name>
    <dbReference type="NCBI Taxonomy" id="1476"/>
    <lineage>
        <taxon>Bacteria</taxon>
        <taxon>Bacillati</taxon>
        <taxon>Bacillota</taxon>
        <taxon>Bacilli</taxon>
        <taxon>Bacillales</taxon>
        <taxon>Caryophanaceae</taxon>
        <taxon>Sporosarcina</taxon>
    </lineage>
</organism>
<keyword evidence="4 5" id="KW-0963">Cytoplasm</keyword>
<comment type="subcellular location">
    <subcellularLocation>
        <location evidence="1 5">Cytoplasm</location>
    </subcellularLocation>
</comment>
<dbReference type="Proteomes" id="UP000698173">
    <property type="component" value="Unassembled WGS sequence"/>
</dbReference>
<evidence type="ECO:0000313" key="10">
    <source>
        <dbReference type="Proteomes" id="UP000698173"/>
    </source>
</evidence>
<evidence type="ECO:0000259" key="6">
    <source>
        <dbReference type="Pfam" id="PF02631"/>
    </source>
</evidence>
<evidence type="ECO:0000256" key="5">
    <source>
        <dbReference type="HAMAP-Rule" id="MF_01114"/>
    </source>
</evidence>
<comment type="function">
    <text evidence="5">Modulates RecA activity.</text>
</comment>
<evidence type="ECO:0000313" key="9">
    <source>
        <dbReference type="EMBL" id="HJF34127.1"/>
    </source>
</evidence>
<dbReference type="GO" id="GO:0005737">
    <property type="term" value="C:cytoplasm"/>
    <property type="evidence" value="ECO:0007669"/>
    <property type="project" value="UniProtKB-SubCell"/>
</dbReference>
<dbReference type="PANTHER" id="PTHR33602">
    <property type="entry name" value="REGULATORY PROTEIN RECX FAMILY PROTEIN"/>
    <property type="match status" value="1"/>
</dbReference>
<protein>
    <recommendedName>
        <fullName evidence="3 5">Regulatory protein RecX</fullName>
    </recommendedName>
</protein>
<dbReference type="Gene3D" id="1.10.10.10">
    <property type="entry name" value="Winged helix-like DNA-binding domain superfamily/Winged helix DNA-binding domain"/>
    <property type="match status" value="4"/>
</dbReference>
<dbReference type="EMBL" id="DYWT01000304">
    <property type="protein sequence ID" value="HJF34127.1"/>
    <property type="molecule type" value="Genomic_DNA"/>
</dbReference>
<dbReference type="HAMAP" id="MF_01114">
    <property type="entry name" value="RecX"/>
    <property type="match status" value="1"/>
</dbReference>
<reference evidence="9" key="2">
    <citation type="submission" date="2021-09" db="EMBL/GenBank/DDBJ databases">
        <authorList>
            <person name="Gilroy R."/>
        </authorList>
    </citation>
    <scope>NUCLEOTIDE SEQUENCE</scope>
    <source>
        <strain evidence="9">CHK171-7178</strain>
    </source>
</reference>
<dbReference type="InterPro" id="IPR053926">
    <property type="entry name" value="RecX_HTH_1st"/>
</dbReference>
<name>A0A921G3X6_SPOPS</name>
<evidence type="ECO:0000259" key="7">
    <source>
        <dbReference type="Pfam" id="PF21981"/>
    </source>
</evidence>
<evidence type="ECO:0000256" key="4">
    <source>
        <dbReference type="ARBA" id="ARBA00022490"/>
    </source>
</evidence>